<reference evidence="1 2" key="1">
    <citation type="submission" date="2011-11" db="EMBL/GenBank/DDBJ databases">
        <title>The Noncontiguous Finished genome of Desulfosporosinus youngiae DSM 17734.</title>
        <authorList>
            <consortium name="US DOE Joint Genome Institute (JGI-PGF)"/>
            <person name="Lucas S."/>
            <person name="Han J."/>
            <person name="Lapidus A."/>
            <person name="Cheng J.-F."/>
            <person name="Goodwin L."/>
            <person name="Pitluck S."/>
            <person name="Peters L."/>
            <person name="Ovchinnikova G."/>
            <person name="Lu M."/>
            <person name="Land M.L."/>
            <person name="Hauser L."/>
            <person name="Pester M."/>
            <person name="Spring S."/>
            <person name="Ollivier B."/>
            <person name="Rattei T."/>
            <person name="Klenk H.-P."/>
            <person name="Wagner M."/>
            <person name="Loy A."/>
            <person name="Woyke T.J."/>
        </authorList>
    </citation>
    <scope>NUCLEOTIDE SEQUENCE [LARGE SCALE GENOMIC DNA]</scope>
    <source>
        <strain evidence="1 2">DSM 17734</strain>
    </source>
</reference>
<dbReference type="SUPFAM" id="SSF160515">
    <property type="entry name" value="YueI-like"/>
    <property type="match status" value="1"/>
</dbReference>
<sequence length="130" mass="14881">MKSDHKTDTLANMDPSMQRVAVGIHGIPELKRDEKINYLGEFRERIIRRLTKKQVAEKSIYPEIEKALSHRESSRMLINGSLSPQFTDKYLKLARKMKKSYTVIHDPELTGETGLVVISNDAVDIQDIDV</sequence>
<dbReference type="OrthoDB" id="95278at2"/>
<dbReference type="RefSeq" id="WP_007778847.1">
    <property type="nucleotide sequence ID" value="NZ_CM001441.1"/>
</dbReference>
<dbReference type="eggNOG" id="COG5506">
    <property type="taxonomic scope" value="Bacteria"/>
</dbReference>
<dbReference type="Pfam" id="PF07997">
    <property type="entry name" value="DUF1694"/>
    <property type="match status" value="1"/>
</dbReference>
<name>H5XS25_9FIRM</name>
<dbReference type="Proteomes" id="UP000005104">
    <property type="component" value="Chromosome"/>
</dbReference>
<protein>
    <recommendedName>
        <fullName evidence="3">DUF1694 domain-containing protein</fullName>
    </recommendedName>
</protein>
<dbReference type="InterPro" id="IPR029064">
    <property type="entry name" value="Ribosomal_eL30-like_sf"/>
</dbReference>
<keyword evidence="2" id="KW-1185">Reference proteome</keyword>
<proteinExistence type="predicted"/>
<dbReference type="AlphaFoldDB" id="H5XS25"/>
<dbReference type="HOGENOM" id="CLU_111531_1_1_9"/>
<dbReference type="Gene3D" id="3.30.1330.30">
    <property type="match status" value="1"/>
</dbReference>
<evidence type="ECO:0000313" key="2">
    <source>
        <dbReference type="Proteomes" id="UP000005104"/>
    </source>
</evidence>
<evidence type="ECO:0008006" key="3">
    <source>
        <dbReference type="Google" id="ProtNLM"/>
    </source>
</evidence>
<evidence type="ECO:0000313" key="1">
    <source>
        <dbReference type="EMBL" id="EHQ87637.1"/>
    </source>
</evidence>
<accession>H5XS25</accession>
<gene>
    <name evidence="1" type="ORF">DesyoDRAFT_0444</name>
</gene>
<dbReference type="InterPro" id="IPR012543">
    <property type="entry name" value="DUF1694"/>
</dbReference>
<organism evidence="1 2">
    <name type="scientific">Desulfosporosinus youngiae DSM 17734</name>
    <dbReference type="NCBI Taxonomy" id="768710"/>
    <lineage>
        <taxon>Bacteria</taxon>
        <taxon>Bacillati</taxon>
        <taxon>Bacillota</taxon>
        <taxon>Clostridia</taxon>
        <taxon>Eubacteriales</taxon>
        <taxon>Desulfitobacteriaceae</taxon>
        <taxon>Desulfosporosinus</taxon>
    </lineage>
</organism>
<dbReference type="EMBL" id="CM001441">
    <property type="protein sequence ID" value="EHQ87637.1"/>
    <property type="molecule type" value="Genomic_DNA"/>
</dbReference>